<evidence type="ECO:0000256" key="3">
    <source>
        <dbReference type="ARBA" id="ARBA00022833"/>
    </source>
</evidence>
<sequence>MRSDISPHPSPHPHRAPALSSGFAAAAGIGHTGAGGHGRAMAEGEDMQAFTSIMDALVRISTSMKNMEKELLCPVCQEMYKQPLVLPCTHNVCQACAREVLGQQGYVGHGGDPSSEPTSPASTPSFFHFHQEDGRGPSLAKGICLFFRGWRYCPSRL</sequence>
<dbReference type="Pfam" id="PF13445">
    <property type="entry name" value="zf-RING_UBOX"/>
    <property type="match status" value="1"/>
</dbReference>
<dbReference type="AlphaFoldDB" id="A0A341BMQ5"/>
<feature type="domain" description="Zinc finger RING-type eukaryotic" evidence="4">
    <location>
        <begin position="73"/>
        <end position="98"/>
    </location>
</feature>
<dbReference type="RefSeq" id="XP_024604035.1">
    <property type="nucleotide sequence ID" value="XM_024748267.1"/>
</dbReference>
<evidence type="ECO:0000256" key="1">
    <source>
        <dbReference type="ARBA" id="ARBA00022723"/>
    </source>
</evidence>
<gene>
    <name evidence="6" type="primary">LOC112401792</name>
</gene>
<keyword evidence="5" id="KW-1185">Reference proteome</keyword>
<protein>
    <submittedName>
        <fullName evidence="6">Tripartite motif-containing protein 46-like</fullName>
    </submittedName>
</protein>
<dbReference type="KEGG" id="nasi:112401792"/>
<dbReference type="CDD" id="cd16757">
    <property type="entry name" value="RING-HC_TRIM46_C-I"/>
    <property type="match status" value="1"/>
</dbReference>
<dbReference type="GeneID" id="112401792"/>
<dbReference type="InterPro" id="IPR017907">
    <property type="entry name" value="Znf_RING_CS"/>
</dbReference>
<keyword evidence="1" id="KW-0479">Metal-binding</keyword>
<evidence type="ECO:0000313" key="5">
    <source>
        <dbReference type="Proteomes" id="UP000252040"/>
    </source>
</evidence>
<organism evidence="5 6">
    <name type="scientific">Neophocaena asiaeorientalis asiaeorientalis</name>
    <name type="common">Yangtze finless porpoise</name>
    <name type="synonym">Neophocaena phocaenoides subsp. asiaeorientalis</name>
    <dbReference type="NCBI Taxonomy" id="1706337"/>
    <lineage>
        <taxon>Eukaryota</taxon>
        <taxon>Metazoa</taxon>
        <taxon>Chordata</taxon>
        <taxon>Craniata</taxon>
        <taxon>Vertebrata</taxon>
        <taxon>Euteleostomi</taxon>
        <taxon>Mammalia</taxon>
        <taxon>Eutheria</taxon>
        <taxon>Laurasiatheria</taxon>
        <taxon>Artiodactyla</taxon>
        <taxon>Whippomorpha</taxon>
        <taxon>Cetacea</taxon>
        <taxon>Odontoceti</taxon>
        <taxon>Phocoenidae</taxon>
        <taxon>Neophocaena</taxon>
    </lineage>
</organism>
<name>A0A341BMQ5_NEOAA</name>
<dbReference type="PROSITE" id="PS00518">
    <property type="entry name" value="ZF_RING_1"/>
    <property type="match status" value="1"/>
</dbReference>
<dbReference type="STRING" id="1706337.A0A341BMQ5"/>
<dbReference type="GO" id="GO:0008270">
    <property type="term" value="F:zinc ion binding"/>
    <property type="evidence" value="ECO:0007669"/>
    <property type="project" value="UniProtKB-KW"/>
</dbReference>
<dbReference type="InParanoid" id="A0A341BMQ5"/>
<dbReference type="Proteomes" id="UP000252040">
    <property type="component" value="Unplaced"/>
</dbReference>
<dbReference type="Gene3D" id="3.30.40.10">
    <property type="entry name" value="Zinc/RING finger domain, C3HC4 (zinc finger)"/>
    <property type="match status" value="1"/>
</dbReference>
<dbReference type="FunFam" id="3.30.40.10:FF:000243">
    <property type="entry name" value="Tripartite motif-containing 46, isoform CRA_c"/>
    <property type="match status" value="1"/>
</dbReference>
<proteinExistence type="predicted"/>
<keyword evidence="3" id="KW-0862">Zinc</keyword>
<accession>A0A341BMQ5</accession>
<reference evidence="6" key="1">
    <citation type="submission" date="2025-08" db="UniProtKB">
        <authorList>
            <consortium name="RefSeq"/>
        </authorList>
    </citation>
    <scope>IDENTIFICATION</scope>
    <source>
        <tissue evidence="6">Meat</tissue>
    </source>
</reference>
<dbReference type="InterPro" id="IPR027370">
    <property type="entry name" value="Znf-RING_euk"/>
</dbReference>
<dbReference type="SUPFAM" id="SSF57850">
    <property type="entry name" value="RING/U-box"/>
    <property type="match status" value="1"/>
</dbReference>
<evidence type="ECO:0000259" key="4">
    <source>
        <dbReference type="Pfam" id="PF13445"/>
    </source>
</evidence>
<evidence type="ECO:0000313" key="6">
    <source>
        <dbReference type="RefSeq" id="XP_024604035.1"/>
    </source>
</evidence>
<evidence type="ECO:0000256" key="2">
    <source>
        <dbReference type="ARBA" id="ARBA00022771"/>
    </source>
</evidence>
<dbReference type="InterPro" id="IPR013083">
    <property type="entry name" value="Znf_RING/FYVE/PHD"/>
</dbReference>
<keyword evidence="2" id="KW-0863">Zinc-finger</keyword>